<feature type="region of interest" description="Disordered" evidence="1">
    <location>
        <begin position="40"/>
        <end position="73"/>
    </location>
</feature>
<sequence>MTNATAWYVSDHKKGESRAMDQQGIDHIAVIELVHMKTTGSNAEWDGSDSSDQPREGTLSWREGDCISSSPSQLSPWSLIAPASSLSPSSHHRRQHHYQSSSIIIIISSSIIVVVTDFHTRRIRKKEVEETTRKNCMSCNPSVEFV</sequence>
<reference evidence="2" key="1">
    <citation type="journal article" date="2007" name="Science">
        <title>Draft genome of the filarial nematode parasite Brugia malayi.</title>
        <authorList>
            <person name="Ghedin E."/>
            <person name="Wang S."/>
            <person name="Spiro D."/>
            <person name="Caler E."/>
            <person name="Zhao Q."/>
            <person name="Crabtree J."/>
            <person name="Allen J.E."/>
            <person name="Delcher A.L."/>
            <person name="Guiliano D.B."/>
            <person name="Miranda-Saavedra D."/>
            <person name="Angiuoli S.V."/>
            <person name="Creasy T."/>
            <person name="Amedeo P."/>
            <person name="Haas B."/>
            <person name="El-Sayed N.M."/>
            <person name="Wortman J.R."/>
            <person name="Feldblyum T."/>
            <person name="Tallon L."/>
            <person name="Schatz M."/>
            <person name="Shumway M."/>
            <person name="Koo H."/>
            <person name="Salzberg S.L."/>
            <person name="Schobel S."/>
            <person name="Pertea M."/>
            <person name="Pop M."/>
            <person name="White O."/>
            <person name="Barton G.J."/>
            <person name="Carlow C.K."/>
            <person name="Crawford M.J."/>
            <person name="Daub J."/>
            <person name="Dimmic M.W."/>
            <person name="Estes C.F."/>
            <person name="Foster J.M."/>
            <person name="Ganatra M."/>
            <person name="Gregory W.F."/>
            <person name="Johnson N.M."/>
            <person name="Jin J."/>
            <person name="Komuniecki R."/>
            <person name="Korf I."/>
            <person name="Kumar S."/>
            <person name="Laney S."/>
            <person name="Li B.W."/>
            <person name="Li W."/>
            <person name="Lindblom T.H."/>
            <person name="Lustigman S."/>
            <person name="Ma D."/>
            <person name="Maina C.V."/>
            <person name="Martin D.M."/>
            <person name="McCarter J.P."/>
            <person name="McReynolds L."/>
            <person name="Mitreva M."/>
            <person name="Nutman T.B."/>
            <person name="Parkinson J."/>
            <person name="Peregrin-Alvarez J.M."/>
            <person name="Poole C."/>
            <person name="Ren Q."/>
            <person name="Saunders L."/>
            <person name="Sluder A.E."/>
            <person name="Smith K."/>
            <person name="Stanke M."/>
            <person name="Unnasch T.R."/>
            <person name="Ware J."/>
            <person name="Wei A.D."/>
            <person name="Weil G."/>
            <person name="Williams D.J."/>
            <person name="Zhang Y."/>
            <person name="Williams S.A."/>
            <person name="Fraser-Liggett C."/>
            <person name="Slatko B."/>
            <person name="Blaxter M.L."/>
            <person name="Scott A.L."/>
        </authorList>
    </citation>
    <scope>NUCLEOTIDE SEQUENCE</scope>
    <source>
        <strain evidence="2">FR3</strain>
    </source>
</reference>
<dbReference type="AlphaFoldDB" id="A0A1I9GCR8"/>
<name>A0A1I9GCR8_BRUMA</name>
<reference evidence="2" key="2">
    <citation type="submission" date="2012-12" db="EMBL/GenBank/DDBJ databases">
        <authorList>
            <consortium name="WormBase Consortium"/>
            <person name="Ghedin E."/>
            <person name="Paulini M."/>
        </authorList>
    </citation>
    <scope>NUCLEOTIDE SEQUENCE</scope>
    <source>
        <strain evidence="2">FR3</strain>
    </source>
</reference>
<dbReference type="EMBL" id="LN856451">
    <property type="protein sequence ID" value="CRZ22492.1"/>
    <property type="molecule type" value="Genomic_DNA"/>
</dbReference>
<protein>
    <submittedName>
        <fullName evidence="2">Bm8561</fullName>
    </submittedName>
</protein>
<evidence type="ECO:0000256" key="1">
    <source>
        <dbReference type="SAM" id="MobiDB-lite"/>
    </source>
</evidence>
<proteinExistence type="predicted"/>
<evidence type="ECO:0000313" key="2">
    <source>
        <dbReference type="EMBL" id="CRZ22492.1"/>
    </source>
</evidence>
<organism evidence="2">
    <name type="scientific">Brugia malayi</name>
    <name type="common">Filarial nematode worm</name>
    <dbReference type="NCBI Taxonomy" id="6279"/>
    <lineage>
        <taxon>Eukaryota</taxon>
        <taxon>Metazoa</taxon>
        <taxon>Ecdysozoa</taxon>
        <taxon>Nematoda</taxon>
        <taxon>Chromadorea</taxon>
        <taxon>Rhabditida</taxon>
        <taxon>Spirurina</taxon>
        <taxon>Spiruromorpha</taxon>
        <taxon>Filarioidea</taxon>
        <taxon>Onchocercidae</taxon>
        <taxon>Brugia</taxon>
    </lineage>
</organism>
<gene>
    <name evidence="2" type="primary">Bm8561</name>
    <name evidence="2" type="ORF">BM_Bm8561</name>
</gene>
<accession>A0A1I9GCR8</accession>